<comment type="caution">
    <text evidence="1">The sequence shown here is derived from an EMBL/GenBank/DDBJ whole genome shotgun (WGS) entry which is preliminary data.</text>
</comment>
<evidence type="ECO:0000313" key="1">
    <source>
        <dbReference type="EMBL" id="KAH8015330.1"/>
    </source>
</evidence>
<dbReference type="EMBL" id="CM037614">
    <property type="protein sequence ID" value="KAH8015330.1"/>
    <property type="molecule type" value="Genomic_DNA"/>
</dbReference>
<evidence type="ECO:0000313" key="2">
    <source>
        <dbReference type="Proteomes" id="UP000827872"/>
    </source>
</evidence>
<proteinExistence type="predicted"/>
<organism evidence="1 2">
    <name type="scientific">Sphaerodactylus townsendi</name>
    <dbReference type="NCBI Taxonomy" id="933632"/>
    <lineage>
        <taxon>Eukaryota</taxon>
        <taxon>Metazoa</taxon>
        <taxon>Chordata</taxon>
        <taxon>Craniata</taxon>
        <taxon>Vertebrata</taxon>
        <taxon>Euteleostomi</taxon>
        <taxon>Lepidosauria</taxon>
        <taxon>Squamata</taxon>
        <taxon>Bifurcata</taxon>
        <taxon>Gekkota</taxon>
        <taxon>Sphaerodactylidae</taxon>
        <taxon>Sphaerodactylus</taxon>
    </lineage>
</organism>
<sequence length="336" mass="37714">MLQSIGEQEKGGQSRRPSCLRWGQHQHLSLGWSFLFCFLLCCGGARSHLRQNPFGRLVDGIVGRSVSLLAIIPLGKELKKIEWEFRPKSGPPVVIADFMNGSWERPNSSDRFHQRLEKASETTLQIKDLKKQDSGVYTAYLRFQNAEVQPQTFHLRVTEPVPDPEIRPHLVSRTAEVCNVTLHCLGSEKGGIEVSWKRGNSSDQPGVLEEGSDADLHVSWRPDSLDSTFTCLLSNPADQKSASLDLASICRSEDDSHLAYMWIPGLVAFLILVAGVGIWLWKKRSRLRASPLTKHEKRNPPEYPEVQKRRIPPEGDDEQVSVFQFCPLAALHCVSG</sequence>
<dbReference type="Proteomes" id="UP000827872">
    <property type="component" value="Linkage Group LG01"/>
</dbReference>
<name>A0ACB8G862_9SAUR</name>
<protein>
    <submittedName>
        <fullName evidence="1">Uncharacterized protein</fullName>
    </submittedName>
</protein>
<accession>A0ACB8G862</accession>
<keyword evidence="2" id="KW-1185">Reference proteome</keyword>
<reference evidence="1" key="1">
    <citation type="submission" date="2021-08" db="EMBL/GenBank/DDBJ databases">
        <title>The first chromosome-level gecko genome reveals the dynamic sex chromosomes of Neotropical dwarf geckos (Sphaerodactylidae: Sphaerodactylus).</title>
        <authorList>
            <person name="Pinto B.J."/>
            <person name="Keating S.E."/>
            <person name="Gamble T."/>
        </authorList>
    </citation>
    <scope>NUCLEOTIDE SEQUENCE</scope>
    <source>
        <strain evidence="1">TG3544</strain>
    </source>
</reference>
<gene>
    <name evidence="1" type="ORF">K3G42_002755</name>
</gene>